<dbReference type="Ensembl" id="ENSLACT00000017476.1">
    <property type="protein sequence ID" value="ENSLACP00000017349.1"/>
    <property type="gene ID" value="ENSLACG00000015281.1"/>
</dbReference>
<feature type="domain" description="GH84" evidence="9">
    <location>
        <begin position="1"/>
        <end position="278"/>
    </location>
</feature>
<evidence type="ECO:0000256" key="5">
    <source>
        <dbReference type="ARBA" id="ARBA00052136"/>
    </source>
</evidence>
<comment type="catalytic activity">
    <reaction evidence="4">
        <text>3-O-(N-acetyl-beta-D-glucosaminyl)-L-seryl-[protein] + H2O = N-acetyl-D-glucosamine + L-seryl-[protein]</text>
        <dbReference type="Rhea" id="RHEA:48876"/>
        <dbReference type="Rhea" id="RHEA-COMP:9863"/>
        <dbReference type="Rhea" id="RHEA-COMP:12251"/>
        <dbReference type="ChEBI" id="CHEBI:15377"/>
        <dbReference type="ChEBI" id="CHEBI:29999"/>
        <dbReference type="ChEBI" id="CHEBI:90838"/>
        <dbReference type="ChEBI" id="CHEBI:506227"/>
        <dbReference type="EC" id="3.2.1.169"/>
    </reaction>
</comment>
<dbReference type="GO" id="GO:0102571">
    <property type="term" value="F:[protein]-3-O-(N-acetyl-D-glucosaminyl)-L-serine/L-threonine O-N-acetyl-alpha-D-glucosaminase activity"/>
    <property type="evidence" value="ECO:0007669"/>
    <property type="project" value="UniProtKB-EC"/>
</dbReference>
<keyword evidence="1" id="KW-0378">Hydrolase</keyword>
<dbReference type="EMBL" id="AFYH01095367">
    <property type="status" value="NOT_ANNOTATED_CDS"/>
    <property type="molecule type" value="Genomic_DNA"/>
</dbReference>
<evidence type="ECO:0000256" key="6">
    <source>
        <dbReference type="ARBA" id="ARBA00066938"/>
    </source>
</evidence>
<dbReference type="eggNOG" id="KOG3698">
    <property type="taxonomic scope" value="Eukaryota"/>
</dbReference>
<dbReference type="HOGENOM" id="CLU_009837_0_0_1"/>
<keyword evidence="2" id="KW-0326">Glycosidase</keyword>
<evidence type="ECO:0000256" key="8">
    <source>
        <dbReference type="SAM" id="MobiDB-lite"/>
    </source>
</evidence>
<keyword evidence="11" id="KW-1185">Reference proteome</keyword>
<accession>H3B628</accession>
<dbReference type="InParanoid" id="H3B628"/>
<evidence type="ECO:0000256" key="2">
    <source>
        <dbReference type="ARBA" id="ARBA00023295"/>
    </source>
</evidence>
<dbReference type="GO" id="GO:0016231">
    <property type="term" value="F:beta-N-acetylglucosaminidase activity"/>
    <property type="evidence" value="ECO:0007669"/>
    <property type="project" value="TreeGrafter"/>
</dbReference>
<dbReference type="EMBL" id="AFYH01095365">
    <property type="status" value="NOT_ANNOTATED_CDS"/>
    <property type="molecule type" value="Genomic_DNA"/>
</dbReference>
<organism evidence="10 11">
    <name type="scientific">Latimeria chalumnae</name>
    <name type="common">Coelacanth</name>
    <dbReference type="NCBI Taxonomy" id="7897"/>
    <lineage>
        <taxon>Eukaryota</taxon>
        <taxon>Metazoa</taxon>
        <taxon>Chordata</taxon>
        <taxon>Craniata</taxon>
        <taxon>Vertebrata</taxon>
        <taxon>Euteleostomi</taxon>
        <taxon>Coelacanthiformes</taxon>
        <taxon>Coelacanthidae</taxon>
        <taxon>Latimeria</taxon>
    </lineage>
</organism>
<dbReference type="EMBL" id="AFYH01095368">
    <property type="status" value="NOT_ANNOTATED_CDS"/>
    <property type="molecule type" value="Genomic_DNA"/>
</dbReference>
<feature type="compositionally biased region" description="Basic and acidic residues" evidence="8">
    <location>
        <begin position="419"/>
        <end position="445"/>
    </location>
</feature>
<dbReference type="EMBL" id="AFYH01095361">
    <property type="status" value="NOT_ANNOTATED_CDS"/>
    <property type="molecule type" value="Genomic_DNA"/>
</dbReference>
<dbReference type="EMBL" id="AFYH01095362">
    <property type="status" value="NOT_ANNOTATED_CDS"/>
    <property type="molecule type" value="Genomic_DNA"/>
</dbReference>
<feature type="region of interest" description="Disordered" evidence="8">
    <location>
        <begin position="365"/>
        <end position="475"/>
    </location>
</feature>
<dbReference type="FunFam" id="3.20.20.80:FF:000009">
    <property type="entry name" value="O-GlcNAcase BT_4395"/>
    <property type="match status" value="1"/>
</dbReference>
<dbReference type="AlphaFoldDB" id="H3B628"/>
<reference evidence="10" key="2">
    <citation type="submission" date="2025-08" db="UniProtKB">
        <authorList>
            <consortium name="Ensembl"/>
        </authorList>
    </citation>
    <scope>IDENTIFICATION</scope>
</reference>
<dbReference type="GeneTree" id="ENSGT00390000007726"/>
<dbReference type="Bgee" id="ENSLACG00000015281">
    <property type="expression patterns" value="Expressed in muscle tissue and 4 other cell types or tissues"/>
</dbReference>
<dbReference type="EMBL" id="AFYH01095364">
    <property type="status" value="NOT_ANNOTATED_CDS"/>
    <property type="molecule type" value="Genomic_DNA"/>
</dbReference>
<dbReference type="InterPro" id="IPR051822">
    <property type="entry name" value="Glycosyl_Hydrolase_84"/>
</dbReference>
<comment type="catalytic activity">
    <reaction evidence="5">
        <text>3-O-(N-acetyl-beta-D-glucosaminyl)-L-threonyl-[protein] + H2O = L-threonyl-[protein] + N-acetyl-D-glucosamine</text>
        <dbReference type="Rhea" id="RHEA:48892"/>
        <dbReference type="Rhea" id="RHEA-COMP:11060"/>
        <dbReference type="Rhea" id="RHEA-COMP:12252"/>
        <dbReference type="ChEBI" id="CHEBI:15377"/>
        <dbReference type="ChEBI" id="CHEBI:30013"/>
        <dbReference type="ChEBI" id="CHEBI:90840"/>
        <dbReference type="ChEBI" id="CHEBI:506227"/>
        <dbReference type="EC" id="3.2.1.169"/>
    </reaction>
</comment>
<protein>
    <recommendedName>
        <fullName evidence="6">protein O-GlcNAcase</fullName>
        <ecNumber evidence="6">3.2.1.169</ecNumber>
    </recommendedName>
    <alternativeName>
        <fullName evidence="3">Beta-N-acetylhexosaminidase</fullName>
    </alternativeName>
    <alternativeName>
        <fullName evidence="7">Beta-hexosaminidase</fullName>
    </alternativeName>
</protein>
<dbReference type="OMA" id="CPTYCGS"/>
<dbReference type="EMBL" id="AFYH01095366">
    <property type="status" value="NOT_ANNOTATED_CDS"/>
    <property type="molecule type" value="Genomic_DNA"/>
</dbReference>
<reference evidence="11" key="1">
    <citation type="submission" date="2011-08" db="EMBL/GenBank/DDBJ databases">
        <title>The draft genome of Latimeria chalumnae.</title>
        <authorList>
            <person name="Di Palma F."/>
            <person name="Alfoldi J."/>
            <person name="Johnson J."/>
            <person name="Berlin A."/>
            <person name="Gnerre S."/>
            <person name="Jaffe D."/>
            <person name="MacCallum I."/>
            <person name="Young S."/>
            <person name="Walker B.J."/>
            <person name="Lander E."/>
            <person name="Lindblad-Toh K."/>
        </authorList>
    </citation>
    <scope>NUCLEOTIDE SEQUENCE [LARGE SCALE GENOMIC DNA]</scope>
    <source>
        <strain evidence="11">Wild caught</strain>
    </source>
</reference>
<dbReference type="EMBL" id="AFYH01095369">
    <property type="status" value="NOT_ANNOTATED_CDS"/>
    <property type="molecule type" value="Genomic_DNA"/>
</dbReference>
<dbReference type="PANTHER" id="PTHR13170:SF23">
    <property type="entry name" value="PROTEIN O-GLCNACASE-LIKE"/>
    <property type="match status" value="1"/>
</dbReference>
<dbReference type="Pfam" id="PF07555">
    <property type="entry name" value="NAGidase"/>
    <property type="match status" value="1"/>
</dbReference>
<sequence length="869" mass="98587">TLVLFEFSGFYGRPWSMEQRKELFRWLQKWDLNTYMYGPKDDLKHRLLWRETYSDQEAALLKSLVQAAQNCGVEFVYAISPGHDIIFSSTGDVELLKRKVKQVVDLGCKSFAVLFDDIDHSMCHADKEAFSSFAHAQVSVANEIYQYLGEPAVFLFCPTEYCNSLCYPCLTKSYYLKTVGEELLPGIRVIWTGTKVVPRDVSVESLEAVEDVLKRSPVIWDNLHANDYDSRRVFLGPYKGRPSSLIPKLQGVLLNPNCEFEANFIPLHSLATWFKSGRKARNQKKDRGNYSYLDTVVAVVVVVVSPEHNGCLTEPDDTVCEAETSYSPQEALNMALQEWMKEINKPFLPGTTGRQVLQSKMATFETTSSSVPNSNLDVRVTNPGTDSVSPQCNKTSPLRVESEDMASPADQWAFRAATKTKEDDPDTRTPNEFHSKHQKDSRTGEEAQPLCDLQKDSSPDSNTETSMCEDEELSKKVDQLTNEKRISECPTAQQRMLPGFLTEADIRTLVELYYLPYDHGEEADNLLREFRWLNDNRDYVSASAKKSEGQKVRSVEWRSRAQKFCCQCEKIAILHGRFVTCVNRALFYDLYPYIWDMRNILLNASAFIAWLGCRTNSSPIFLTVDAEPWIYRGGLSGEFQVMLPVGNHNELFNHPPPLLPVSTVYTVRPFLHKDKYTMIVCILYMYKGNIYILALMEVLAMPSLSGRLLGSFLTLSPEYCFILETEEALCGYAAGALNVKTFLKKCETSWYPTVREKYPRPPAATSLTLTQGAMMFFHTEKLAFPESLLYHFPSLIQLDVLPHVSDPSVGRSLAVCLLSALKANGTLGVFCEVSPTDKRRIDFYSRLGFLEIPTMELPVRESLILARLL</sequence>
<dbReference type="PANTHER" id="PTHR13170">
    <property type="entry name" value="O-GLCNACASE"/>
    <property type="match status" value="1"/>
</dbReference>
<evidence type="ECO:0000259" key="9">
    <source>
        <dbReference type="PROSITE" id="PS52009"/>
    </source>
</evidence>
<dbReference type="InterPro" id="IPR017853">
    <property type="entry name" value="GH"/>
</dbReference>
<dbReference type="PROSITE" id="PS52009">
    <property type="entry name" value="GH84"/>
    <property type="match status" value="1"/>
</dbReference>
<dbReference type="SUPFAM" id="SSF51445">
    <property type="entry name" value="(Trans)glycosidases"/>
    <property type="match status" value="1"/>
</dbReference>
<evidence type="ECO:0000256" key="4">
    <source>
        <dbReference type="ARBA" id="ARBA00050933"/>
    </source>
</evidence>
<dbReference type="InterPro" id="IPR016181">
    <property type="entry name" value="Acyl_CoA_acyltransferase"/>
</dbReference>
<dbReference type="InterPro" id="IPR011496">
    <property type="entry name" value="O-GlcNAcase_cat"/>
</dbReference>
<gene>
    <name evidence="10" type="primary">SI:DKEY-183C6.8</name>
</gene>
<evidence type="ECO:0000313" key="11">
    <source>
        <dbReference type="Proteomes" id="UP000008672"/>
    </source>
</evidence>
<dbReference type="EMBL" id="AFYH01095370">
    <property type="status" value="NOT_ANNOTATED_CDS"/>
    <property type="molecule type" value="Genomic_DNA"/>
</dbReference>
<dbReference type="Proteomes" id="UP000008672">
    <property type="component" value="Unassembled WGS sequence"/>
</dbReference>
<dbReference type="Gene3D" id="1.20.58.240">
    <property type="entry name" value="STAT, domain 1"/>
    <property type="match status" value="1"/>
</dbReference>
<reference evidence="10" key="3">
    <citation type="submission" date="2025-09" db="UniProtKB">
        <authorList>
            <consortium name="Ensembl"/>
        </authorList>
    </citation>
    <scope>IDENTIFICATION</scope>
</reference>
<dbReference type="SUPFAM" id="SSF55729">
    <property type="entry name" value="Acyl-CoA N-acyltransferases (Nat)"/>
    <property type="match status" value="1"/>
</dbReference>
<proteinExistence type="predicted"/>
<dbReference type="EC" id="3.2.1.169" evidence="6"/>
<dbReference type="Gene3D" id="3.40.630.30">
    <property type="match status" value="1"/>
</dbReference>
<name>H3B628_LATCH</name>
<dbReference type="STRING" id="7897.ENSLACP00000017349"/>
<feature type="compositionally biased region" description="Polar residues" evidence="8">
    <location>
        <begin position="365"/>
        <end position="396"/>
    </location>
</feature>
<evidence type="ECO:0000313" key="10">
    <source>
        <dbReference type="Ensembl" id="ENSLACP00000017349.1"/>
    </source>
</evidence>
<evidence type="ECO:0000256" key="7">
    <source>
        <dbReference type="ARBA" id="ARBA00076634"/>
    </source>
</evidence>
<dbReference type="Gene3D" id="3.20.20.80">
    <property type="entry name" value="Glycosidases"/>
    <property type="match status" value="1"/>
</dbReference>
<dbReference type="GO" id="GO:0009100">
    <property type="term" value="P:glycoprotein metabolic process"/>
    <property type="evidence" value="ECO:0007669"/>
    <property type="project" value="TreeGrafter"/>
</dbReference>
<evidence type="ECO:0000256" key="1">
    <source>
        <dbReference type="ARBA" id="ARBA00022801"/>
    </source>
</evidence>
<dbReference type="EMBL" id="AFYH01095363">
    <property type="status" value="NOT_ANNOTATED_CDS"/>
    <property type="molecule type" value="Genomic_DNA"/>
</dbReference>
<evidence type="ECO:0000256" key="3">
    <source>
        <dbReference type="ARBA" id="ARBA00030512"/>
    </source>
</evidence>